<feature type="compositionally biased region" description="Acidic residues" evidence="1">
    <location>
        <begin position="501"/>
        <end position="560"/>
    </location>
</feature>
<dbReference type="InterPro" id="IPR050704">
    <property type="entry name" value="Peptidase_C85-like"/>
</dbReference>
<dbReference type="VEuPathDB" id="FungiDB:PABG_04861"/>
<feature type="compositionally biased region" description="Basic and acidic residues" evidence="1">
    <location>
        <begin position="130"/>
        <end position="145"/>
    </location>
</feature>
<dbReference type="CDD" id="cd22756">
    <property type="entry name" value="OTU_OTUD3-like"/>
    <property type="match status" value="1"/>
</dbReference>
<dbReference type="GO" id="GO:0004843">
    <property type="term" value="F:cysteine-type deubiquitinase activity"/>
    <property type="evidence" value="ECO:0007669"/>
    <property type="project" value="TreeGrafter"/>
</dbReference>
<reference evidence="3 4" key="1">
    <citation type="submission" date="2016-06" db="EMBL/GenBank/DDBJ databases">
        <authorList>
            <person name="Kjaerup R.B."/>
            <person name="Dalgaard T.S."/>
            <person name="Juul-Madsen H.R."/>
        </authorList>
    </citation>
    <scope>NUCLEOTIDE SEQUENCE [LARGE SCALE GENOMIC DNA]</scope>
    <source>
        <strain evidence="3 4">Pb300</strain>
    </source>
</reference>
<dbReference type="GO" id="GO:0016579">
    <property type="term" value="P:protein deubiquitination"/>
    <property type="evidence" value="ECO:0007669"/>
    <property type="project" value="TreeGrafter"/>
</dbReference>
<sequence>MANLPPLSPLLSPLPSPPLSPLNPRVVPILSRDKTTQSPACTRTTLQDESTPEKITKLFQYPRMSSLELECLDYFQLYAKPVVGDGNCLFYSISDQLYGDFEQYAEIRQRLVDQMRKSSAYFEEFATDAGGERRAPKRDASEAARQKFTGIGRPATKRGQKAAFHSELQRMAGNSYWGGALELQAFCQSYGMDVLVYSVGGVQRFKDYFSPDDPDREVIHLGYHNSNHYSSVRSLKGPHTGLPNLPDQLKGADRTYCESKSKETAREKAIEPNDETCSLARNPTHAAANGISAQEPIQSPKPDHADMHWMITIFGHPMAAKDESIRTLVGKYGPNITGALNRLLANRSEIRNSTSTSTSNSPLPSCSSSANSVTSKRSADASELDEEEHPARSASVIRRSRDGSRKRRMLRDVAFEILGSRDEVLAIDSNGANGAVKRDVGGRVVGSTLKARASSARALDSMAAANGSSRGSGSGGGDFNRAMQAGARRQYENPNFKQVEDGGDGEEGEQAVDKDNDDGNDEDDGDDEGDEDDESDGDDEDSDNDSSSDFSAEDYDDDDD</sequence>
<evidence type="ECO:0000256" key="1">
    <source>
        <dbReference type="SAM" id="MobiDB-lite"/>
    </source>
</evidence>
<organism evidence="3 4">
    <name type="scientific">Paracoccidioides brasiliensis</name>
    <dbReference type="NCBI Taxonomy" id="121759"/>
    <lineage>
        <taxon>Eukaryota</taxon>
        <taxon>Fungi</taxon>
        <taxon>Dikarya</taxon>
        <taxon>Ascomycota</taxon>
        <taxon>Pezizomycotina</taxon>
        <taxon>Eurotiomycetes</taxon>
        <taxon>Eurotiomycetidae</taxon>
        <taxon>Onygenales</taxon>
        <taxon>Ajellomycetaceae</taxon>
        <taxon>Paracoccidioides</taxon>
    </lineage>
</organism>
<feature type="region of interest" description="Disordered" evidence="1">
    <location>
        <begin position="464"/>
        <end position="560"/>
    </location>
</feature>
<name>A0A1D2JDC0_PARBR</name>
<feature type="compositionally biased region" description="Low complexity" evidence="1">
    <location>
        <begin position="352"/>
        <end position="372"/>
    </location>
</feature>
<feature type="region of interest" description="Disordered" evidence="1">
    <location>
        <begin position="351"/>
        <end position="405"/>
    </location>
</feature>
<dbReference type="PANTHER" id="PTHR12419:SF7">
    <property type="entry name" value="OTU DOMAIN-CONTAINING PROTEIN 3"/>
    <property type="match status" value="1"/>
</dbReference>
<dbReference type="Pfam" id="PF02338">
    <property type="entry name" value="OTU"/>
    <property type="match status" value="1"/>
</dbReference>
<dbReference type="EMBL" id="LZYO01000173">
    <property type="protein sequence ID" value="ODH26855.1"/>
    <property type="molecule type" value="Genomic_DNA"/>
</dbReference>
<dbReference type="Gene3D" id="3.90.70.80">
    <property type="match status" value="1"/>
</dbReference>
<evidence type="ECO:0000259" key="2">
    <source>
        <dbReference type="PROSITE" id="PS50802"/>
    </source>
</evidence>
<gene>
    <name evidence="3" type="ORF">ACO22_04400</name>
</gene>
<dbReference type="AlphaFoldDB" id="A0A1D2JDC0"/>
<dbReference type="Proteomes" id="UP000242814">
    <property type="component" value="Unassembled WGS sequence"/>
</dbReference>
<evidence type="ECO:0000313" key="4">
    <source>
        <dbReference type="Proteomes" id="UP000242814"/>
    </source>
</evidence>
<accession>A0A1D2JDC0</accession>
<feature type="region of interest" description="Disordered" evidence="1">
    <location>
        <begin position="129"/>
        <end position="151"/>
    </location>
</feature>
<protein>
    <recommendedName>
        <fullName evidence="2">OTU domain-containing protein</fullName>
    </recommendedName>
</protein>
<dbReference type="VEuPathDB" id="FungiDB:PADG_05503"/>
<evidence type="ECO:0000313" key="3">
    <source>
        <dbReference type="EMBL" id="ODH26855.1"/>
    </source>
</evidence>
<feature type="domain" description="OTU" evidence="2">
    <location>
        <begin position="77"/>
        <end position="235"/>
    </location>
</feature>
<comment type="caution">
    <text evidence="3">The sequence shown here is derived from an EMBL/GenBank/DDBJ whole genome shotgun (WGS) entry which is preliminary data.</text>
</comment>
<proteinExistence type="predicted"/>
<dbReference type="InterPro" id="IPR038765">
    <property type="entry name" value="Papain-like_cys_pep_sf"/>
</dbReference>
<dbReference type="InterPro" id="IPR003323">
    <property type="entry name" value="OTU_dom"/>
</dbReference>
<dbReference type="SUPFAM" id="SSF54001">
    <property type="entry name" value="Cysteine proteinases"/>
    <property type="match status" value="1"/>
</dbReference>
<dbReference type="PANTHER" id="PTHR12419">
    <property type="entry name" value="OTU DOMAIN CONTAINING PROTEIN"/>
    <property type="match status" value="1"/>
</dbReference>
<dbReference type="PROSITE" id="PS50802">
    <property type="entry name" value="OTU"/>
    <property type="match status" value="1"/>
</dbReference>